<dbReference type="EMBL" id="AVCI01000005">
    <property type="protein sequence ID" value="KFN43623.1"/>
    <property type="molecule type" value="Genomic_DNA"/>
</dbReference>
<reference evidence="1 2" key="1">
    <citation type="submission" date="2013-09" db="EMBL/GenBank/DDBJ databases">
        <title>Genome sequencing of Arenimonas oryziterrae.</title>
        <authorList>
            <person name="Chen F."/>
            <person name="Wang G."/>
        </authorList>
    </citation>
    <scope>NUCLEOTIDE SEQUENCE [LARGE SCALE GENOMIC DNA]</scope>
    <source>
        <strain evidence="1 2">YC6267</strain>
    </source>
</reference>
<dbReference type="RefSeq" id="WP_022968487.1">
    <property type="nucleotide sequence ID" value="NZ_ATVD01000001.1"/>
</dbReference>
<comment type="caution">
    <text evidence="1">The sequence shown here is derived from an EMBL/GenBank/DDBJ whole genome shotgun (WGS) entry which is preliminary data.</text>
</comment>
<dbReference type="PATRIC" id="fig|1121015.4.peg.1511"/>
<protein>
    <submittedName>
        <fullName evidence="1">Uncharacterized protein</fullName>
    </submittedName>
</protein>
<name>A0A091ATV6_9GAMM</name>
<proteinExistence type="predicted"/>
<dbReference type="STRING" id="1121015.GCA_000420545_00837"/>
<evidence type="ECO:0000313" key="1">
    <source>
        <dbReference type="EMBL" id="KFN43623.1"/>
    </source>
</evidence>
<evidence type="ECO:0000313" key="2">
    <source>
        <dbReference type="Proteomes" id="UP000029385"/>
    </source>
</evidence>
<gene>
    <name evidence="1" type="ORF">N789_10125</name>
</gene>
<dbReference type="eggNOG" id="ENOG5032DGZ">
    <property type="taxonomic scope" value="Bacteria"/>
</dbReference>
<sequence length="94" mass="10034">MSWSGEQQRLLGAMGYTLYQRAGVAVAPVAPMADSDAPAATAAPASAGKLLQALQRAANGRDIAALITDLEALRRDPRGKRTLWPQLRALRRGH</sequence>
<accession>A0A091ATV6</accession>
<dbReference type="Proteomes" id="UP000029385">
    <property type="component" value="Unassembled WGS sequence"/>
</dbReference>
<dbReference type="AlphaFoldDB" id="A0A091ATV6"/>
<dbReference type="OrthoDB" id="6028548at2"/>
<keyword evidence="2" id="KW-1185">Reference proteome</keyword>
<organism evidence="1 2">
    <name type="scientific">Arenimonas oryziterrae DSM 21050 = YC6267</name>
    <dbReference type="NCBI Taxonomy" id="1121015"/>
    <lineage>
        <taxon>Bacteria</taxon>
        <taxon>Pseudomonadati</taxon>
        <taxon>Pseudomonadota</taxon>
        <taxon>Gammaproteobacteria</taxon>
        <taxon>Lysobacterales</taxon>
        <taxon>Lysobacteraceae</taxon>
        <taxon>Arenimonas</taxon>
    </lineage>
</organism>